<keyword evidence="2" id="KW-1185">Reference proteome</keyword>
<dbReference type="AlphaFoldDB" id="A0A176WDC9"/>
<comment type="caution">
    <text evidence="1">The sequence shown here is derived from an EMBL/GenBank/DDBJ whole genome shotgun (WGS) entry which is preliminary data.</text>
</comment>
<gene>
    <name evidence="1" type="ORF">AXG93_2956s1160</name>
</gene>
<accession>A0A176WDC9</accession>
<proteinExistence type="predicted"/>
<protein>
    <submittedName>
        <fullName evidence="1">Uncharacterized protein</fullName>
    </submittedName>
</protein>
<evidence type="ECO:0000313" key="2">
    <source>
        <dbReference type="Proteomes" id="UP000077202"/>
    </source>
</evidence>
<reference evidence="1" key="1">
    <citation type="submission" date="2016-03" db="EMBL/GenBank/DDBJ databases">
        <title>Mechanisms controlling the formation of the plant cell surface in tip-growing cells are functionally conserved among land plants.</title>
        <authorList>
            <person name="Honkanen S."/>
            <person name="Jones V.A."/>
            <person name="Morieri G."/>
            <person name="Champion C."/>
            <person name="Hetherington A.J."/>
            <person name="Kelly S."/>
            <person name="Saint-Marcoux D."/>
            <person name="Proust H."/>
            <person name="Prescott H."/>
            <person name="Dolan L."/>
        </authorList>
    </citation>
    <scope>NUCLEOTIDE SEQUENCE [LARGE SCALE GENOMIC DNA]</scope>
    <source>
        <tissue evidence="1">Whole gametophyte</tissue>
    </source>
</reference>
<dbReference type="Proteomes" id="UP000077202">
    <property type="component" value="Unassembled WGS sequence"/>
</dbReference>
<organism evidence="1 2">
    <name type="scientific">Marchantia polymorpha subsp. ruderalis</name>
    <dbReference type="NCBI Taxonomy" id="1480154"/>
    <lineage>
        <taxon>Eukaryota</taxon>
        <taxon>Viridiplantae</taxon>
        <taxon>Streptophyta</taxon>
        <taxon>Embryophyta</taxon>
        <taxon>Marchantiophyta</taxon>
        <taxon>Marchantiopsida</taxon>
        <taxon>Marchantiidae</taxon>
        <taxon>Marchantiales</taxon>
        <taxon>Marchantiaceae</taxon>
        <taxon>Marchantia</taxon>
    </lineage>
</organism>
<evidence type="ECO:0000313" key="1">
    <source>
        <dbReference type="EMBL" id="OAE30265.1"/>
    </source>
</evidence>
<dbReference type="EMBL" id="LVLJ01001345">
    <property type="protein sequence ID" value="OAE30265.1"/>
    <property type="molecule type" value="Genomic_DNA"/>
</dbReference>
<sequence>MLSLSLNITSLVLFPEAVKFLVYIKSPALKMTWFERTGCCQLEAVDANYCYADVDNVKEVLHVLQMNEYCATRLSNGVLKRDTDHLDKSYCDLRRRISIPRVVGCRLTSPGRFPQRCSNEVPVPRGQFSKQRLQVLRSDWQILKNGRTGADDDDANGQAEGQCM</sequence>
<name>A0A176WDC9_MARPO</name>